<name>A0A414LKW8_9BACE</name>
<dbReference type="InterPro" id="IPR011004">
    <property type="entry name" value="Trimer_LpxA-like_sf"/>
</dbReference>
<evidence type="ECO:0000313" key="4">
    <source>
        <dbReference type="EMBL" id="RHE95302.1"/>
    </source>
</evidence>
<comment type="caution">
    <text evidence="4">The sequence shown here is derived from an EMBL/GenBank/DDBJ whole genome shotgun (WGS) entry which is preliminary data.</text>
</comment>
<organism evidence="4 5">
    <name type="scientific">Bacteroides intestinalis</name>
    <dbReference type="NCBI Taxonomy" id="329854"/>
    <lineage>
        <taxon>Bacteria</taxon>
        <taxon>Pseudomonadati</taxon>
        <taxon>Bacteroidota</taxon>
        <taxon>Bacteroidia</taxon>
        <taxon>Bacteroidales</taxon>
        <taxon>Bacteroidaceae</taxon>
        <taxon>Bacteroides</taxon>
    </lineage>
</organism>
<keyword evidence="3" id="KW-0812">Transmembrane</keyword>
<dbReference type="PANTHER" id="PTHR23416">
    <property type="entry name" value="SIALIC ACID SYNTHASE-RELATED"/>
    <property type="match status" value="1"/>
</dbReference>
<dbReference type="CDD" id="cd04647">
    <property type="entry name" value="LbH_MAT_like"/>
    <property type="match status" value="1"/>
</dbReference>
<dbReference type="SUPFAM" id="SSF51161">
    <property type="entry name" value="Trimeric LpxA-like enzymes"/>
    <property type="match status" value="1"/>
</dbReference>
<keyword evidence="4" id="KW-0012">Acyltransferase</keyword>
<feature type="transmembrane region" description="Helical" evidence="3">
    <location>
        <begin position="6"/>
        <end position="25"/>
    </location>
</feature>
<dbReference type="Proteomes" id="UP000285650">
    <property type="component" value="Unassembled WGS sequence"/>
</dbReference>
<dbReference type="InterPro" id="IPR051159">
    <property type="entry name" value="Hexapeptide_acetyltransf"/>
</dbReference>
<dbReference type="PANTHER" id="PTHR23416:SF23">
    <property type="entry name" value="ACETYLTRANSFERASE C18B11.09C-RELATED"/>
    <property type="match status" value="1"/>
</dbReference>
<dbReference type="Pfam" id="PF00132">
    <property type="entry name" value="Hexapep"/>
    <property type="match status" value="1"/>
</dbReference>
<dbReference type="GO" id="GO:0008374">
    <property type="term" value="F:O-acyltransferase activity"/>
    <property type="evidence" value="ECO:0007669"/>
    <property type="project" value="TreeGrafter"/>
</dbReference>
<sequence>MNIKKIAKRIMFHLFFLPIKVIFYFNHRVYMRLYVPLLKRQGINLEGMPRYIGANVVFDDFSMITLGDRVVISDQCHLLTHDYSVTTALIAIGKMPEHDIALIRSIKIGNNVFIGKKALILPNTKIGDNCIIGAGSVIRGDIASGSIVIGNPHVIVGSIYDQARKWEKYLSDNNYCRIDK</sequence>
<comment type="similarity">
    <text evidence="1">Belongs to the transferase hexapeptide repeat family.</text>
</comment>
<keyword evidence="3" id="KW-1133">Transmembrane helix</keyword>
<dbReference type="Gene3D" id="2.160.10.10">
    <property type="entry name" value="Hexapeptide repeat proteins"/>
    <property type="match status" value="1"/>
</dbReference>
<dbReference type="GO" id="GO:0005829">
    <property type="term" value="C:cytosol"/>
    <property type="evidence" value="ECO:0007669"/>
    <property type="project" value="TreeGrafter"/>
</dbReference>
<evidence type="ECO:0000256" key="3">
    <source>
        <dbReference type="SAM" id="Phobius"/>
    </source>
</evidence>
<evidence type="ECO:0000313" key="5">
    <source>
        <dbReference type="Proteomes" id="UP000285650"/>
    </source>
</evidence>
<protein>
    <submittedName>
        <fullName evidence="4">Acyltransferase</fullName>
    </submittedName>
</protein>
<dbReference type="AlphaFoldDB" id="A0A414LKW8"/>
<proteinExistence type="inferred from homology"/>
<evidence type="ECO:0000256" key="1">
    <source>
        <dbReference type="ARBA" id="ARBA00007274"/>
    </source>
</evidence>
<evidence type="ECO:0000256" key="2">
    <source>
        <dbReference type="ARBA" id="ARBA00022679"/>
    </source>
</evidence>
<keyword evidence="3" id="KW-0472">Membrane</keyword>
<dbReference type="InterPro" id="IPR001451">
    <property type="entry name" value="Hexapep"/>
</dbReference>
<reference evidence="4 5" key="1">
    <citation type="submission" date="2018-08" db="EMBL/GenBank/DDBJ databases">
        <title>A genome reference for cultivated species of the human gut microbiota.</title>
        <authorList>
            <person name="Zou Y."/>
            <person name="Xue W."/>
            <person name="Luo G."/>
        </authorList>
    </citation>
    <scope>NUCLEOTIDE SEQUENCE [LARGE SCALE GENOMIC DNA]</scope>
    <source>
        <strain evidence="4 5">AM27-17</strain>
    </source>
</reference>
<accession>A0A414LKW8</accession>
<gene>
    <name evidence="4" type="ORF">DW712_00885</name>
</gene>
<keyword evidence="2 4" id="KW-0808">Transferase</keyword>
<dbReference type="EMBL" id="QSKV01000001">
    <property type="protein sequence ID" value="RHE95302.1"/>
    <property type="molecule type" value="Genomic_DNA"/>
</dbReference>